<feature type="compositionally biased region" description="Basic and acidic residues" evidence="2">
    <location>
        <begin position="820"/>
        <end position="829"/>
    </location>
</feature>
<dbReference type="PANTHER" id="PTHR34121:SF8">
    <property type="match status" value="1"/>
</dbReference>
<feature type="compositionally biased region" description="Basic and acidic residues" evidence="2">
    <location>
        <begin position="759"/>
        <end position="774"/>
    </location>
</feature>
<evidence type="ECO:0000313" key="3">
    <source>
        <dbReference type="EMBL" id="KAG5550097.1"/>
    </source>
</evidence>
<dbReference type="PANTHER" id="PTHR34121">
    <property type="entry name" value="MYOSIN-11"/>
    <property type="match status" value="1"/>
</dbReference>
<evidence type="ECO:0000256" key="1">
    <source>
        <dbReference type="SAM" id="Coils"/>
    </source>
</evidence>
<proteinExistence type="predicted"/>
<feature type="region of interest" description="Disordered" evidence="2">
    <location>
        <begin position="698"/>
        <end position="784"/>
    </location>
</feature>
<dbReference type="EMBL" id="JACTNZ010000005">
    <property type="protein sequence ID" value="KAG5550097.1"/>
    <property type="molecule type" value="Genomic_DNA"/>
</dbReference>
<sequence length="829" mass="92720">MHSTNWLIESVWGDWLVEAMVTWLPVLGEVVGSEHIVGVLARVEDLDQAARNLKSFKPAVKRLEEVSVSCRGVERVQLLRRWLVALKEVERITADSADISGKNSEQLHTSDEAKDSPRKPTLVLYYDSDIGLEPMNFFDVFLHSQALEGMTLSMILEGPTEEEASLLLEIFGLCLTGGKEVLDATISSIQNLSKAFSSYEEEVLVKREELLQYAQDAIAGLKLNADIASFVFLNVVTLGYAITLSVEFGSVETILTMQKQQHYARALIDSEVSDIHKKLDALKSNKLRCEDHGISSEEATVGSVEALKEASAQVSLCSRLEELLLKKKLLNNGDSPDLHAQKVDKLKVLAESLTNSASKAEKRISDHSVQSRWKHQFGVRLDSQICEAVHDYIKKKPFTFALPKLAKLAKLRSLKPSSPALFGEIFKGCFEVAESGSGSRKGWLWVGFAGKQTVANGTAGEGAVVSGDGFLPIFQELIAEIGVLEKQRDELEAELRKVTTSITAARARLHNAREEREQFDEASNQILEHLKTKEDELSRSTACYRAEADVCNAFVNFLEEIWVSQSKYTEQKEKLVNDELERNSDYFVKLAVRLLSAFKDELGSSITTFAELVKNLNSSRRSQLAACMDDENSQAVNPRIKLEEEYLDSEAKFYCLYLACVAFGSTFKEGNMIKIVIRHDNQMVEELLNHLEKTKDEFESIERPELDIESPTRSANATLIENSKSSPFSVPEEASAEEVESIQRPNSETQNPTKTLETPSKERAPEALERKLSESPKIMGVKTSDPGAKLLELKLELERESKEEPTEEIGGWEFDELEKDLETSDLPRK</sequence>
<keyword evidence="4" id="KW-1185">Reference proteome</keyword>
<evidence type="ECO:0000256" key="2">
    <source>
        <dbReference type="SAM" id="MobiDB-lite"/>
    </source>
</evidence>
<feature type="compositionally biased region" description="Polar residues" evidence="2">
    <location>
        <begin position="743"/>
        <end position="758"/>
    </location>
</feature>
<name>A0AAV6KCP8_9ERIC</name>
<feature type="coiled-coil region" evidence="1">
    <location>
        <begin position="474"/>
        <end position="522"/>
    </location>
</feature>
<feature type="region of interest" description="Disordered" evidence="2">
    <location>
        <begin position="798"/>
        <end position="829"/>
    </location>
</feature>
<organism evidence="3 4">
    <name type="scientific">Rhododendron griersonianum</name>
    <dbReference type="NCBI Taxonomy" id="479676"/>
    <lineage>
        <taxon>Eukaryota</taxon>
        <taxon>Viridiplantae</taxon>
        <taxon>Streptophyta</taxon>
        <taxon>Embryophyta</taxon>
        <taxon>Tracheophyta</taxon>
        <taxon>Spermatophyta</taxon>
        <taxon>Magnoliopsida</taxon>
        <taxon>eudicotyledons</taxon>
        <taxon>Gunneridae</taxon>
        <taxon>Pentapetalae</taxon>
        <taxon>asterids</taxon>
        <taxon>Ericales</taxon>
        <taxon>Ericaceae</taxon>
        <taxon>Ericoideae</taxon>
        <taxon>Rhodoreae</taxon>
        <taxon>Rhododendron</taxon>
    </lineage>
</organism>
<feature type="compositionally biased region" description="Polar residues" evidence="2">
    <location>
        <begin position="711"/>
        <end position="724"/>
    </location>
</feature>
<keyword evidence="1" id="KW-0175">Coiled coil</keyword>
<dbReference type="AlphaFoldDB" id="A0AAV6KCP8"/>
<reference evidence="3" key="1">
    <citation type="submission" date="2020-08" db="EMBL/GenBank/DDBJ databases">
        <title>Plant Genome Project.</title>
        <authorList>
            <person name="Zhang R.-G."/>
        </authorList>
    </citation>
    <scope>NUCLEOTIDE SEQUENCE</scope>
    <source>
        <strain evidence="3">WSP0</strain>
        <tissue evidence="3">Leaf</tissue>
    </source>
</reference>
<dbReference type="Proteomes" id="UP000823749">
    <property type="component" value="Chromosome 5"/>
</dbReference>
<accession>A0AAV6KCP8</accession>
<evidence type="ECO:0000313" key="4">
    <source>
        <dbReference type="Proteomes" id="UP000823749"/>
    </source>
</evidence>
<gene>
    <name evidence="3" type="ORF">RHGRI_015146</name>
</gene>
<comment type="caution">
    <text evidence="3">The sequence shown here is derived from an EMBL/GenBank/DDBJ whole genome shotgun (WGS) entry which is preliminary data.</text>
</comment>
<protein>
    <submittedName>
        <fullName evidence="3">Uncharacterized protein</fullName>
    </submittedName>
</protein>